<feature type="region of interest" description="Disordered" evidence="1">
    <location>
        <begin position="74"/>
        <end position="126"/>
    </location>
</feature>
<name>A0A2I4DVE2_JUGRE</name>
<dbReference type="PANTHER" id="PTHR34468:SF2">
    <property type="entry name" value="MICROTUBULE-ASSOCIATED FUTSCH-LIKE PROTEIN"/>
    <property type="match status" value="1"/>
</dbReference>
<feature type="compositionally biased region" description="Polar residues" evidence="1">
    <location>
        <begin position="45"/>
        <end position="55"/>
    </location>
</feature>
<feature type="compositionally biased region" description="Polar residues" evidence="1">
    <location>
        <begin position="248"/>
        <end position="260"/>
    </location>
</feature>
<feature type="compositionally biased region" description="Polar residues" evidence="1">
    <location>
        <begin position="210"/>
        <end position="219"/>
    </location>
</feature>
<evidence type="ECO:0000313" key="2">
    <source>
        <dbReference type="Proteomes" id="UP000235220"/>
    </source>
</evidence>
<keyword evidence="2" id="KW-1185">Reference proteome</keyword>
<proteinExistence type="predicted"/>
<gene>
    <name evidence="3" type="primary">LOC108983804</name>
</gene>
<dbReference type="OrthoDB" id="1930709at2759"/>
<feature type="region of interest" description="Disordered" evidence="1">
    <location>
        <begin position="1"/>
        <end position="55"/>
    </location>
</feature>
<feature type="compositionally biased region" description="Polar residues" evidence="1">
    <location>
        <begin position="274"/>
        <end position="291"/>
    </location>
</feature>
<feature type="compositionally biased region" description="Polar residues" evidence="1">
    <location>
        <begin position="107"/>
        <end position="125"/>
    </location>
</feature>
<feature type="compositionally biased region" description="Basic and acidic residues" evidence="1">
    <location>
        <begin position="223"/>
        <end position="233"/>
    </location>
</feature>
<accession>A0A2I4DVE2</accession>
<organism evidence="2 3">
    <name type="scientific">Juglans regia</name>
    <name type="common">English walnut</name>
    <dbReference type="NCBI Taxonomy" id="51240"/>
    <lineage>
        <taxon>Eukaryota</taxon>
        <taxon>Viridiplantae</taxon>
        <taxon>Streptophyta</taxon>
        <taxon>Embryophyta</taxon>
        <taxon>Tracheophyta</taxon>
        <taxon>Spermatophyta</taxon>
        <taxon>Magnoliopsida</taxon>
        <taxon>eudicotyledons</taxon>
        <taxon>Gunneridae</taxon>
        <taxon>Pentapetalae</taxon>
        <taxon>rosids</taxon>
        <taxon>fabids</taxon>
        <taxon>Fagales</taxon>
        <taxon>Juglandaceae</taxon>
        <taxon>Juglans</taxon>
    </lineage>
</organism>
<sequence length="362" mass="39425">MEDLSNDQTNTPLPGSAKQKLQRYALRSGNKSKDETSPVAELPNPSASKRGISTASVSKSVGVLDLSIKDKSVKPPRRLSIPAKSTVRPAPKLAGNITPISEARVRSSATGQGKSDTPVSNVSRTTSRKKFSVLSSASYWISQIKLSESAAKHSISLGFFKLALEAGCEPLQRMRDELKLYAQRYNNLSEYGEPLKELFERYNISESTEQLQVSETYSQVPEEGTRSSDDDVHSSSSTAGNRRLKPRSLNTDATQASEVSKSAKQDTIQKKSRTIGTRGSLNKNSANSKSVSEPGDRKLPKKPEKPTKLESNKEKDKMKQGKKSSAKAVRVSTLPAENMPQENKENMDAALPIEEIGLTGVS</sequence>
<dbReference type="RefSeq" id="XP_018811116.1">
    <property type="nucleotide sequence ID" value="XM_018955571.2"/>
</dbReference>
<dbReference type="PANTHER" id="PTHR34468">
    <property type="entry name" value="MICROTUBULE-ASSOCIATED FUTSCH-LIKE PROTEIN"/>
    <property type="match status" value="1"/>
</dbReference>
<dbReference type="AlphaFoldDB" id="A0A2I4DVE2"/>
<evidence type="ECO:0000313" key="3">
    <source>
        <dbReference type="RefSeq" id="XP_018811116.1"/>
    </source>
</evidence>
<dbReference type="GeneID" id="108983804"/>
<feature type="compositionally biased region" description="Polar residues" evidence="1">
    <location>
        <begin position="1"/>
        <end position="13"/>
    </location>
</feature>
<protein>
    <submittedName>
        <fullName evidence="3">Uncharacterized protein LOC108983804 isoform X2</fullName>
    </submittedName>
</protein>
<dbReference type="Gramene" id="Jr09_02110_p1">
    <property type="protein sequence ID" value="cds.Jr09_02110_p1"/>
    <property type="gene ID" value="Jr09_02110"/>
</dbReference>
<dbReference type="Proteomes" id="UP000235220">
    <property type="component" value="Chromosome 9"/>
</dbReference>
<reference evidence="3" key="1">
    <citation type="submission" date="2025-08" db="UniProtKB">
        <authorList>
            <consortium name="RefSeq"/>
        </authorList>
    </citation>
    <scope>IDENTIFICATION</scope>
    <source>
        <tissue evidence="3">Leaves</tissue>
    </source>
</reference>
<feature type="region of interest" description="Disordered" evidence="1">
    <location>
        <begin position="210"/>
        <end position="362"/>
    </location>
</feature>
<evidence type="ECO:0000256" key="1">
    <source>
        <dbReference type="SAM" id="MobiDB-lite"/>
    </source>
</evidence>
<dbReference type="FunCoup" id="A0A2I4DVE2">
    <property type="interactions" value="485"/>
</dbReference>
<feature type="compositionally biased region" description="Basic and acidic residues" evidence="1">
    <location>
        <begin position="294"/>
        <end position="319"/>
    </location>
</feature>